<evidence type="ECO:0000313" key="2">
    <source>
        <dbReference type="WBParaSite" id="SPAL_0000785100.2"/>
    </source>
</evidence>
<dbReference type="Proteomes" id="UP000046392">
    <property type="component" value="Unplaced"/>
</dbReference>
<sequence length="558" mass="65684">MKKIENDEESSRPLTAEEIVGRNMDLMNLIVRNIDNVRERRNIAKSCKAFNILCDSKRSYVETFKGRVKKRHWIYFLEEESLYILSDEILIINISHYSRKNTKKLEMSINKIKMNRHKIRILKIKNLPSGYFGFFKELDCFENVKTVYFDVLKFSYIPLGIFSEWESLKPDTLIFGNAFNNDFDYSYSNRAFYNNDEYVLPKSLKHIHLIGETENVDWMANTLRNFNNYELESLVLGKSFTEFSTEDTMKCIVSFVHYFREIQFSFGSTTISFSNEYFSQMLDDFVAADYYNLLFDIHFNVAKCNFDVWTHPDPPTAEDSNGLNCNLYENVSINERYLRVKSFRIVPSFSVGRHYFSNIEIISIKGGLLRMQNLLTLEIDLDLFADPNDFLNLCCGLNENLKNIKLHNCGFLRFENIVTLVQRCPKIENMSLTEVATNVITIKKLTSIFKNLKGLEIEYSFAYDFENTINDLIKKDKINGNHLLDWPKINFLSIYFHPPNKGAKEILKAAEKNTPRKSGKFMITQTRIRFRAVWQIIIQQDTIYISKFRDIFDCQYIF</sequence>
<reference evidence="2" key="1">
    <citation type="submission" date="2017-02" db="UniProtKB">
        <authorList>
            <consortium name="WormBaseParasite"/>
        </authorList>
    </citation>
    <scope>IDENTIFICATION</scope>
</reference>
<accession>A0A0N5BPM6</accession>
<dbReference type="WBParaSite" id="SPAL_0000785100.2">
    <property type="protein sequence ID" value="SPAL_0000785100.2"/>
    <property type="gene ID" value="SPAL_0000785100"/>
</dbReference>
<evidence type="ECO:0000313" key="1">
    <source>
        <dbReference type="Proteomes" id="UP000046392"/>
    </source>
</evidence>
<dbReference type="AlphaFoldDB" id="A0A0N5BPM6"/>
<name>A0A0N5BPM6_STREA</name>
<keyword evidence="1" id="KW-1185">Reference proteome</keyword>
<proteinExistence type="predicted"/>
<protein>
    <submittedName>
        <fullName evidence="2">F-box domain-containing protein</fullName>
    </submittedName>
</protein>
<organism evidence="1 2">
    <name type="scientific">Strongyloides papillosus</name>
    <name type="common">Intestinal threadworm</name>
    <dbReference type="NCBI Taxonomy" id="174720"/>
    <lineage>
        <taxon>Eukaryota</taxon>
        <taxon>Metazoa</taxon>
        <taxon>Ecdysozoa</taxon>
        <taxon>Nematoda</taxon>
        <taxon>Chromadorea</taxon>
        <taxon>Rhabditida</taxon>
        <taxon>Tylenchina</taxon>
        <taxon>Panagrolaimomorpha</taxon>
        <taxon>Strongyloidoidea</taxon>
        <taxon>Strongyloididae</taxon>
        <taxon>Strongyloides</taxon>
    </lineage>
</organism>